<dbReference type="SUPFAM" id="SSF52743">
    <property type="entry name" value="Subtilisin-like"/>
    <property type="match status" value="1"/>
</dbReference>
<dbReference type="PROSITE" id="PS51892">
    <property type="entry name" value="SUBTILASE"/>
    <property type="match status" value="1"/>
</dbReference>
<dbReference type="EMBL" id="CP002467">
    <property type="protein sequence ID" value="ADV82531.1"/>
    <property type="molecule type" value="Genomic_DNA"/>
</dbReference>
<organism evidence="8 9">
    <name type="scientific">Terriglobus saanensis (strain ATCC BAA-1853 / DSM 23119 / SP1PR4)</name>
    <dbReference type="NCBI Taxonomy" id="401053"/>
    <lineage>
        <taxon>Bacteria</taxon>
        <taxon>Pseudomonadati</taxon>
        <taxon>Acidobacteriota</taxon>
        <taxon>Terriglobia</taxon>
        <taxon>Terriglobales</taxon>
        <taxon>Acidobacteriaceae</taxon>
        <taxon>Terriglobus</taxon>
    </lineage>
</organism>
<dbReference type="InterPro" id="IPR000209">
    <property type="entry name" value="Peptidase_S8/S53_dom"/>
</dbReference>
<dbReference type="InterPro" id="IPR023828">
    <property type="entry name" value="Peptidase_S8_Ser-AS"/>
</dbReference>
<comment type="similarity">
    <text evidence="1 5">Belongs to the peptidase S8 family.</text>
</comment>
<evidence type="ECO:0000313" key="9">
    <source>
        <dbReference type="Proteomes" id="UP000006844"/>
    </source>
</evidence>
<dbReference type="InterPro" id="IPR015500">
    <property type="entry name" value="Peptidase_S8_subtilisin-rel"/>
</dbReference>
<feature type="signal peptide" evidence="6">
    <location>
        <begin position="1"/>
        <end position="35"/>
    </location>
</feature>
<keyword evidence="6" id="KW-0732">Signal</keyword>
<proteinExistence type="inferred from homology"/>
<name>E8V440_TERSS</name>
<keyword evidence="9" id="KW-1185">Reference proteome</keyword>
<dbReference type="PRINTS" id="PR00723">
    <property type="entry name" value="SUBTILISIN"/>
</dbReference>
<reference evidence="8 9" key="1">
    <citation type="journal article" date="2012" name="Stand. Genomic Sci.">
        <title>Complete genome sequence of Terriglobus saanensis type strain SP1PR4(T), an Acidobacteria from tundra soil.</title>
        <authorList>
            <person name="Rawat S.R."/>
            <person name="Mannisto M.K."/>
            <person name="Starovoytov V."/>
            <person name="Goodwin L."/>
            <person name="Nolan M."/>
            <person name="Hauser L."/>
            <person name="Land M."/>
            <person name="Davenport K.W."/>
            <person name="Woyke T."/>
            <person name="Haggblom M.M."/>
        </authorList>
    </citation>
    <scope>NUCLEOTIDE SEQUENCE</scope>
    <source>
        <strain evidence="9">ATCC BAA-1853 / DSM 23119 / SP1PR4</strain>
    </source>
</reference>
<dbReference type="CDD" id="cd05562">
    <property type="entry name" value="Peptidases_S53_like"/>
    <property type="match status" value="1"/>
</dbReference>
<dbReference type="eggNOG" id="COG1404">
    <property type="taxonomic scope" value="Bacteria"/>
</dbReference>
<dbReference type="GO" id="GO:0004252">
    <property type="term" value="F:serine-type endopeptidase activity"/>
    <property type="evidence" value="ECO:0007669"/>
    <property type="project" value="InterPro"/>
</dbReference>
<dbReference type="PROSITE" id="PS00138">
    <property type="entry name" value="SUBTILASE_SER"/>
    <property type="match status" value="1"/>
</dbReference>
<dbReference type="InterPro" id="IPR034075">
    <property type="entry name" value="Glr3161-like_dom"/>
</dbReference>
<dbReference type="InterPro" id="IPR036852">
    <property type="entry name" value="Peptidase_S8/S53_dom_sf"/>
</dbReference>
<dbReference type="InterPro" id="IPR050131">
    <property type="entry name" value="Peptidase_S8_subtilisin-like"/>
</dbReference>
<evidence type="ECO:0000256" key="3">
    <source>
        <dbReference type="ARBA" id="ARBA00022801"/>
    </source>
</evidence>
<dbReference type="HOGENOM" id="CLU_014585_0_0_0"/>
<dbReference type="STRING" id="401053.AciPR4_1724"/>
<dbReference type="AlphaFoldDB" id="E8V440"/>
<dbReference type="PANTHER" id="PTHR43806">
    <property type="entry name" value="PEPTIDASE S8"/>
    <property type="match status" value="1"/>
</dbReference>
<dbReference type="GO" id="GO:0006508">
    <property type="term" value="P:proteolysis"/>
    <property type="evidence" value="ECO:0007669"/>
    <property type="project" value="UniProtKB-KW"/>
</dbReference>
<evidence type="ECO:0000313" key="8">
    <source>
        <dbReference type="EMBL" id="ADV82531.1"/>
    </source>
</evidence>
<dbReference type="PANTHER" id="PTHR43806:SF11">
    <property type="entry name" value="CEREVISIN-RELATED"/>
    <property type="match status" value="1"/>
</dbReference>
<dbReference type="OrthoDB" id="9813435at2"/>
<feature type="domain" description="Peptidase S8/S53" evidence="7">
    <location>
        <begin position="402"/>
        <end position="594"/>
    </location>
</feature>
<keyword evidence="4" id="KW-0720">Serine protease</keyword>
<dbReference type="KEGG" id="tsa:AciPR4_1724"/>
<protein>
    <submittedName>
        <fullName evidence="8">Peptidase S8 and S53 subtilisin kexin sedolisin</fullName>
    </submittedName>
</protein>
<evidence type="ECO:0000259" key="7">
    <source>
        <dbReference type="Pfam" id="PF00082"/>
    </source>
</evidence>
<dbReference type="Proteomes" id="UP000006844">
    <property type="component" value="Chromosome"/>
</dbReference>
<evidence type="ECO:0000256" key="4">
    <source>
        <dbReference type="ARBA" id="ARBA00022825"/>
    </source>
</evidence>
<dbReference type="Gene3D" id="3.40.50.200">
    <property type="entry name" value="Peptidase S8/S53 domain"/>
    <property type="match status" value="2"/>
</dbReference>
<keyword evidence="2" id="KW-0645">Protease</keyword>
<sequence>MNCYMMSFRMNRGCKRTVLTILLALLFNLMPSAKAQIADSALKQIQEIGALKRSFTSAERKMSFNLVLISRAARNELPEDLKGLIDTKTFDSSGKTIVEVEGYMTPSLLSNSAMAGVDKIDGQVPQANIASGRIRARVLSSQLLQLAGQRDVVSLHEPERYTTNVGSLTSQGYVSHGANKAIALGVTGAGVRVGVLSDSASAAGVSALIASGDLPADTTVLPGQQGSGEDEGTAMMEIVHDMAPDAKLFFATADPSQAQFAANIRSLRFTYHCDIIVDDVTYFAEGAFQDGTVAQAVNDVTTDGALYFSAAANSGNLTSGTSGTWEGDFLAGPPGSGALTGAGTLHNFQTGGSPIYYDALTAVSTFISLKWSDPLGGSANDYDLYLLNAAGTSVVAASAASQTGTQDPLEAISGNFTAGERIVVILFDGVQRALRVDTNRGVVAIQTDGSTYGHNAAANTITMAATYWNSAHTGPKLFVGGSANPIETFSSDGPRKIFYTPAGAAITAGNFLFSTNGGTTLQKPDATAADGVTVKTPGFNPFYGTSAAAPHAAGIAALVKSANLNLTNLQIRQILTSTTLDNMAAGVDRDSGYGILMALPAVQAAQAIH</sequence>
<comment type="caution">
    <text evidence="5">Lacks conserved residue(s) required for the propagation of feature annotation.</text>
</comment>
<evidence type="ECO:0000256" key="6">
    <source>
        <dbReference type="SAM" id="SignalP"/>
    </source>
</evidence>
<evidence type="ECO:0000256" key="1">
    <source>
        <dbReference type="ARBA" id="ARBA00011073"/>
    </source>
</evidence>
<dbReference type="Pfam" id="PF00082">
    <property type="entry name" value="Peptidase_S8"/>
    <property type="match status" value="1"/>
</dbReference>
<gene>
    <name evidence="8" type="ordered locus">AciPR4_1724</name>
</gene>
<evidence type="ECO:0000256" key="5">
    <source>
        <dbReference type="PROSITE-ProRule" id="PRU01240"/>
    </source>
</evidence>
<evidence type="ECO:0000256" key="2">
    <source>
        <dbReference type="ARBA" id="ARBA00022670"/>
    </source>
</evidence>
<feature type="chain" id="PRO_5003228973" evidence="6">
    <location>
        <begin position="36"/>
        <end position="609"/>
    </location>
</feature>
<accession>E8V440</accession>
<keyword evidence="3" id="KW-0378">Hydrolase</keyword>